<evidence type="ECO:0000313" key="3">
    <source>
        <dbReference type="Proteomes" id="UP000013070"/>
    </source>
</evidence>
<dbReference type="HOGENOM" id="CLU_2204370_0_0_6"/>
<protein>
    <submittedName>
        <fullName evidence="2">Uncharacterized protein</fullName>
    </submittedName>
</protein>
<name>N8WU47_9GAMM</name>
<dbReference type="RefSeq" id="WP_004780923.1">
    <property type="nucleotide sequence ID" value="NZ_KB849398.1"/>
</dbReference>
<keyword evidence="1" id="KW-0812">Transmembrane</keyword>
<reference evidence="2 3" key="1">
    <citation type="submission" date="2013-02" db="EMBL/GenBank/DDBJ databases">
        <title>The Genome Sequence of Acinetobacter sp. NIPH 899.</title>
        <authorList>
            <consortium name="The Broad Institute Genome Sequencing Platform"/>
            <consortium name="The Broad Institute Genome Sequencing Center for Infectious Disease"/>
            <person name="Cerqueira G."/>
            <person name="Feldgarden M."/>
            <person name="Courvalin P."/>
            <person name="Perichon B."/>
            <person name="Grillot-Courvalin C."/>
            <person name="Clermont D."/>
            <person name="Rocha E."/>
            <person name="Yoon E.-J."/>
            <person name="Nemec A."/>
            <person name="Walker B."/>
            <person name="Young S.K."/>
            <person name="Zeng Q."/>
            <person name="Gargeya S."/>
            <person name="Fitzgerald M."/>
            <person name="Haas B."/>
            <person name="Abouelleil A."/>
            <person name="Alvarado L."/>
            <person name="Arachchi H.M."/>
            <person name="Berlin A.M."/>
            <person name="Chapman S.B."/>
            <person name="Dewar J."/>
            <person name="Goldberg J."/>
            <person name="Griggs A."/>
            <person name="Gujja S."/>
            <person name="Hansen M."/>
            <person name="Howarth C."/>
            <person name="Imamovic A."/>
            <person name="Larimer J."/>
            <person name="McCowan C."/>
            <person name="Murphy C."/>
            <person name="Neiman D."/>
            <person name="Pearson M."/>
            <person name="Priest M."/>
            <person name="Roberts A."/>
            <person name="Saif S."/>
            <person name="Shea T."/>
            <person name="Sisk P."/>
            <person name="Sykes S."/>
            <person name="Wortman J."/>
            <person name="Nusbaum C."/>
            <person name="Birren B."/>
        </authorList>
    </citation>
    <scope>NUCLEOTIDE SEQUENCE [LARGE SCALE GENOMIC DNA]</scope>
    <source>
        <strain evidence="2 3">NIPH 899</strain>
    </source>
</reference>
<dbReference type="AlphaFoldDB" id="N8WU47"/>
<feature type="transmembrane region" description="Helical" evidence="1">
    <location>
        <begin position="88"/>
        <end position="106"/>
    </location>
</feature>
<accession>N8WU47</accession>
<evidence type="ECO:0000313" key="2">
    <source>
        <dbReference type="EMBL" id="ENV00414.1"/>
    </source>
</evidence>
<proteinExistence type="predicted"/>
<keyword evidence="1" id="KW-1133">Transmembrane helix</keyword>
<keyword evidence="3" id="KW-1185">Reference proteome</keyword>
<sequence>MMLDSSADCSCPDVQDDDCPDLDIRTELETMSREELIDEVLSRMKFTQSLITSNWEQTEQMQEENIKLRQSIERGLPLIEDLKRSAKIWKYAFFIFAALTLVDAVFP</sequence>
<evidence type="ECO:0000256" key="1">
    <source>
        <dbReference type="SAM" id="Phobius"/>
    </source>
</evidence>
<dbReference type="EMBL" id="APPE01000031">
    <property type="protein sequence ID" value="ENV00414.1"/>
    <property type="molecule type" value="Genomic_DNA"/>
</dbReference>
<dbReference type="Proteomes" id="UP000013070">
    <property type="component" value="Unassembled WGS sequence"/>
</dbReference>
<comment type="caution">
    <text evidence="2">The sequence shown here is derived from an EMBL/GenBank/DDBJ whole genome shotgun (WGS) entry which is preliminary data.</text>
</comment>
<gene>
    <name evidence="2" type="ORF">F969_00646</name>
</gene>
<keyword evidence="1" id="KW-0472">Membrane</keyword>
<organism evidence="2 3">
    <name type="scientific">Acinetobacter variabilis</name>
    <dbReference type="NCBI Taxonomy" id="70346"/>
    <lineage>
        <taxon>Bacteria</taxon>
        <taxon>Pseudomonadati</taxon>
        <taxon>Pseudomonadota</taxon>
        <taxon>Gammaproteobacteria</taxon>
        <taxon>Moraxellales</taxon>
        <taxon>Moraxellaceae</taxon>
        <taxon>Acinetobacter</taxon>
    </lineage>
</organism>